<dbReference type="SUPFAM" id="SSF50022">
    <property type="entry name" value="ISP domain"/>
    <property type="match status" value="1"/>
</dbReference>
<dbReference type="InterPro" id="IPR017941">
    <property type="entry name" value="Rieske_2Fe-2S"/>
</dbReference>
<keyword evidence="7" id="KW-0489">Methyltransferase</keyword>
<evidence type="ECO:0000313" key="7">
    <source>
        <dbReference type="EMBL" id="REH47185.1"/>
    </source>
</evidence>
<keyword evidence="7" id="KW-0808">Transferase</keyword>
<dbReference type="Proteomes" id="UP000256269">
    <property type="component" value="Unassembled WGS sequence"/>
</dbReference>
<gene>
    <name evidence="7" type="ORF">BCF44_106350</name>
</gene>
<dbReference type="Pfam" id="PF19112">
    <property type="entry name" value="VanA_C"/>
    <property type="match status" value="1"/>
</dbReference>
<dbReference type="AlphaFoldDB" id="A0A3E0HMD2"/>
<evidence type="ECO:0000313" key="8">
    <source>
        <dbReference type="Proteomes" id="UP000256269"/>
    </source>
</evidence>
<keyword evidence="2" id="KW-0479">Metal-binding</keyword>
<dbReference type="GO" id="GO:0008168">
    <property type="term" value="F:methyltransferase activity"/>
    <property type="evidence" value="ECO:0007669"/>
    <property type="project" value="UniProtKB-KW"/>
</dbReference>
<evidence type="ECO:0000256" key="3">
    <source>
        <dbReference type="ARBA" id="ARBA00023002"/>
    </source>
</evidence>
<evidence type="ECO:0000256" key="2">
    <source>
        <dbReference type="ARBA" id="ARBA00022723"/>
    </source>
</evidence>
<dbReference type="Gene3D" id="3.90.380.10">
    <property type="entry name" value="Naphthalene 1,2-dioxygenase Alpha Subunit, Chain A, domain 1"/>
    <property type="match status" value="1"/>
</dbReference>
<dbReference type="EMBL" id="QUNO01000006">
    <property type="protein sequence ID" value="REH47185.1"/>
    <property type="molecule type" value="Genomic_DNA"/>
</dbReference>
<keyword evidence="8" id="KW-1185">Reference proteome</keyword>
<dbReference type="GO" id="GO:0032259">
    <property type="term" value="P:methylation"/>
    <property type="evidence" value="ECO:0007669"/>
    <property type="project" value="UniProtKB-KW"/>
</dbReference>
<protein>
    <submittedName>
        <fullName evidence="7">Vanillate O-demethylase monooxygenase subunit</fullName>
    </submittedName>
</protein>
<dbReference type="SUPFAM" id="SSF55961">
    <property type="entry name" value="Bet v1-like"/>
    <property type="match status" value="1"/>
</dbReference>
<proteinExistence type="predicted"/>
<evidence type="ECO:0000256" key="1">
    <source>
        <dbReference type="ARBA" id="ARBA00022714"/>
    </source>
</evidence>
<dbReference type="GO" id="GO:0051537">
    <property type="term" value="F:2 iron, 2 sulfur cluster binding"/>
    <property type="evidence" value="ECO:0007669"/>
    <property type="project" value="UniProtKB-KW"/>
</dbReference>
<organism evidence="7 8">
    <name type="scientific">Kutzneria buriramensis</name>
    <dbReference type="NCBI Taxonomy" id="1045776"/>
    <lineage>
        <taxon>Bacteria</taxon>
        <taxon>Bacillati</taxon>
        <taxon>Actinomycetota</taxon>
        <taxon>Actinomycetes</taxon>
        <taxon>Pseudonocardiales</taxon>
        <taxon>Pseudonocardiaceae</taxon>
        <taxon>Kutzneria</taxon>
    </lineage>
</organism>
<dbReference type="InterPro" id="IPR050584">
    <property type="entry name" value="Cholesterol_7-desaturase"/>
</dbReference>
<accession>A0A3E0HMD2</accession>
<dbReference type="OrthoDB" id="5243643at2"/>
<dbReference type="GO" id="GO:0046872">
    <property type="term" value="F:metal ion binding"/>
    <property type="evidence" value="ECO:0007669"/>
    <property type="project" value="UniProtKB-KW"/>
</dbReference>
<dbReference type="InterPro" id="IPR044043">
    <property type="entry name" value="VanA_C_cat"/>
</dbReference>
<keyword evidence="1" id="KW-0001">2Fe-2S</keyword>
<dbReference type="PROSITE" id="PS51296">
    <property type="entry name" value="RIESKE"/>
    <property type="match status" value="1"/>
</dbReference>
<feature type="domain" description="Rieske" evidence="6">
    <location>
        <begin position="23"/>
        <end position="124"/>
    </location>
</feature>
<dbReference type="GO" id="GO:0016705">
    <property type="term" value="F:oxidoreductase activity, acting on paired donors, with incorporation or reduction of molecular oxygen"/>
    <property type="evidence" value="ECO:0007669"/>
    <property type="project" value="UniProtKB-ARBA"/>
</dbReference>
<name>A0A3E0HMD2_9PSEU</name>
<dbReference type="PANTHER" id="PTHR21266:SF60">
    <property type="entry name" value="3-KETOSTEROID-9-ALPHA-MONOOXYGENASE, OXYGENASE COMPONENT"/>
    <property type="match status" value="1"/>
</dbReference>
<sequence>MTVTRPPPYEWRVYPKSFPRNQWYVAGHAQDFGRTLLSRWILGDPICFYRRVDGTPVALTDRCVHRQMPLTLGKLTGDSVECGYHGIVYGPDGQATKVPSQNPVPPNCRVHRYPVRDRGGLLWIWLGDPDKADESMIPVHPWLDSPDWAIVRGTLHMNARAQLLNENLLDLTHVSFLHADSIGTNEVAETPATTEVRGDTVFVTRPMPSVLCPPLFEKVMGLSGMIDRESVAEYTAPGFHISHVLAKPAGAASDDPRACRHKAVHCVTPETETSAHYFWLIARDYHVDDEAVSQIWQEGTPGVLMQDVDAVEAIERVIAPYEPDYPFEINLRADNGALRARRIIERMIAAEQAG</sequence>
<reference evidence="7 8" key="1">
    <citation type="submission" date="2018-08" db="EMBL/GenBank/DDBJ databases">
        <title>Genomic Encyclopedia of Archaeal and Bacterial Type Strains, Phase II (KMG-II): from individual species to whole genera.</title>
        <authorList>
            <person name="Goeker M."/>
        </authorList>
    </citation>
    <scope>NUCLEOTIDE SEQUENCE [LARGE SCALE GENOMIC DNA]</scope>
    <source>
        <strain evidence="7 8">DSM 45791</strain>
    </source>
</reference>
<dbReference type="Pfam" id="PF00355">
    <property type="entry name" value="Rieske"/>
    <property type="match status" value="1"/>
</dbReference>
<dbReference type="GO" id="GO:0004497">
    <property type="term" value="F:monooxygenase activity"/>
    <property type="evidence" value="ECO:0007669"/>
    <property type="project" value="UniProtKB-KW"/>
</dbReference>
<dbReference type="PANTHER" id="PTHR21266">
    <property type="entry name" value="IRON-SULFUR DOMAIN CONTAINING PROTEIN"/>
    <property type="match status" value="1"/>
</dbReference>
<keyword evidence="7" id="KW-0503">Monooxygenase</keyword>
<evidence type="ECO:0000256" key="4">
    <source>
        <dbReference type="ARBA" id="ARBA00023004"/>
    </source>
</evidence>
<keyword evidence="4" id="KW-0408">Iron</keyword>
<dbReference type="Gene3D" id="2.102.10.10">
    <property type="entry name" value="Rieske [2Fe-2S] iron-sulphur domain"/>
    <property type="match status" value="1"/>
</dbReference>
<dbReference type="InterPro" id="IPR036922">
    <property type="entry name" value="Rieske_2Fe-2S_sf"/>
</dbReference>
<keyword evidence="5" id="KW-0411">Iron-sulfur</keyword>
<evidence type="ECO:0000259" key="6">
    <source>
        <dbReference type="PROSITE" id="PS51296"/>
    </source>
</evidence>
<keyword evidence="3" id="KW-0560">Oxidoreductase</keyword>
<evidence type="ECO:0000256" key="5">
    <source>
        <dbReference type="ARBA" id="ARBA00023014"/>
    </source>
</evidence>
<comment type="caution">
    <text evidence="7">The sequence shown here is derived from an EMBL/GenBank/DDBJ whole genome shotgun (WGS) entry which is preliminary data.</text>
</comment>